<dbReference type="GeneID" id="105366058"/>
<feature type="domain" description="FERM" evidence="8">
    <location>
        <begin position="21"/>
        <end position="311"/>
    </location>
</feature>
<dbReference type="PROSITE" id="PS00660">
    <property type="entry name" value="FERM_1"/>
    <property type="match status" value="1"/>
</dbReference>
<keyword evidence="6" id="KW-0965">Cell junction</keyword>
<dbReference type="PROSITE" id="PS50057">
    <property type="entry name" value="FERM_3"/>
    <property type="match status" value="1"/>
</dbReference>
<dbReference type="Gene3D" id="1.20.80.10">
    <property type="match status" value="1"/>
</dbReference>
<keyword evidence="5" id="KW-0904">Protein phosphatase</keyword>
<evidence type="ECO:0000256" key="5">
    <source>
        <dbReference type="ARBA" id="ARBA00022912"/>
    </source>
</evidence>
<dbReference type="Gene3D" id="3.10.20.90">
    <property type="entry name" value="Phosphatidylinositol 3-kinase Catalytic Subunit, Chain A, domain 1"/>
    <property type="match status" value="1"/>
</dbReference>
<dbReference type="GO" id="GO:0071944">
    <property type="term" value="C:cell periphery"/>
    <property type="evidence" value="ECO:0007669"/>
    <property type="project" value="UniProtKB-ARBA"/>
</dbReference>
<dbReference type="InterPro" id="IPR011993">
    <property type="entry name" value="PH-like_dom_sf"/>
</dbReference>
<dbReference type="CDD" id="cd17099">
    <property type="entry name" value="FERM_F1_PTPN14_like"/>
    <property type="match status" value="1"/>
</dbReference>
<dbReference type="InterPro" id="IPR019749">
    <property type="entry name" value="Band_41_domain"/>
</dbReference>
<dbReference type="RefSeq" id="XP_011502675.1">
    <property type="nucleotide sequence ID" value="XM_011504373.1"/>
</dbReference>
<dbReference type="GO" id="GO:0008092">
    <property type="term" value="F:cytoskeletal protein binding"/>
    <property type="evidence" value="ECO:0007669"/>
    <property type="project" value="InterPro"/>
</dbReference>
<dbReference type="SUPFAM" id="SSF54236">
    <property type="entry name" value="Ubiquitin-like"/>
    <property type="match status" value="1"/>
</dbReference>
<dbReference type="AlphaFoldDB" id="A0AAJ6YR56"/>
<dbReference type="InterPro" id="IPR014352">
    <property type="entry name" value="FERM/acyl-CoA-bd_prot_sf"/>
</dbReference>
<dbReference type="PANTHER" id="PTHR45706:SF1">
    <property type="entry name" value="PEZ, ISOFORM A"/>
    <property type="match status" value="1"/>
</dbReference>
<dbReference type="InterPro" id="IPR018979">
    <property type="entry name" value="FERM_N"/>
</dbReference>
<dbReference type="InterPro" id="IPR041782">
    <property type="entry name" value="PTPN14/21_FERM_C"/>
</dbReference>
<dbReference type="SMART" id="SM01196">
    <property type="entry name" value="FERM_C"/>
    <property type="match status" value="1"/>
</dbReference>
<keyword evidence="4" id="KW-0378">Hydrolase</keyword>
<dbReference type="Pfam" id="PF00373">
    <property type="entry name" value="FERM_M"/>
    <property type="match status" value="1"/>
</dbReference>
<evidence type="ECO:0000256" key="6">
    <source>
        <dbReference type="ARBA" id="ARBA00022949"/>
    </source>
</evidence>
<dbReference type="InterPro" id="IPR029071">
    <property type="entry name" value="Ubiquitin-like_domsf"/>
</dbReference>
<proteinExistence type="predicted"/>
<dbReference type="SMART" id="SM00295">
    <property type="entry name" value="B41"/>
    <property type="match status" value="1"/>
</dbReference>
<dbReference type="Gene3D" id="2.30.29.30">
    <property type="entry name" value="Pleckstrin-homology domain (PH domain)/Phosphotyrosine-binding domain (PTB)"/>
    <property type="match status" value="1"/>
</dbReference>
<accession>A0AAJ6YR56</accession>
<dbReference type="GO" id="GO:0004725">
    <property type="term" value="F:protein tyrosine phosphatase activity"/>
    <property type="evidence" value="ECO:0007669"/>
    <property type="project" value="UniProtKB-EC"/>
</dbReference>
<evidence type="ECO:0000256" key="4">
    <source>
        <dbReference type="ARBA" id="ARBA00022801"/>
    </source>
</evidence>
<dbReference type="InterPro" id="IPR018980">
    <property type="entry name" value="FERM_PH-like_C"/>
</dbReference>
<dbReference type="SUPFAM" id="SSF47031">
    <property type="entry name" value="Second domain of FERM"/>
    <property type="match status" value="1"/>
</dbReference>
<dbReference type="KEGG" id="csol:105366058"/>
<dbReference type="FunFam" id="3.10.20.90:FF:000039">
    <property type="entry name" value="Tyrosine-protein phosphatase non-receptor type"/>
    <property type="match status" value="1"/>
</dbReference>
<dbReference type="SUPFAM" id="SSF50729">
    <property type="entry name" value="PH domain-like"/>
    <property type="match status" value="1"/>
</dbReference>
<dbReference type="GO" id="GO:0030182">
    <property type="term" value="P:neuron differentiation"/>
    <property type="evidence" value="ECO:0007669"/>
    <property type="project" value="UniProtKB-ARBA"/>
</dbReference>
<name>A0AAJ6YR56_9HYME</name>
<dbReference type="InterPro" id="IPR019748">
    <property type="entry name" value="FERM_central"/>
</dbReference>
<dbReference type="Pfam" id="PF09380">
    <property type="entry name" value="FERM_C"/>
    <property type="match status" value="1"/>
</dbReference>
<keyword evidence="9" id="KW-1185">Reference proteome</keyword>
<evidence type="ECO:0000256" key="3">
    <source>
        <dbReference type="ARBA" id="ARBA00022025"/>
    </source>
</evidence>
<protein>
    <recommendedName>
        <fullName evidence="3">Moesin/ezrin/radixin homolog 1</fullName>
        <ecNumber evidence="2">3.1.3.48</ecNumber>
    </recommendedName>
</protein>
<dbReference type="PANTHER" id="PTHR45706">
    <property type="entry name" value="TYROSINE-PROTEIN PHOSPHATASE"/>
    <property type="match status" value="1"/>
</dbReference>
<dbReference type="InterPro" id="IPR035963">
    <property type="entry name" value="FERM_2"/>
</dbReference>
<evidence type="ECO:0000259" key="8">
    <source>
        <dbReference type="PROSITE" id="PS50057"/>
    </source>
</evidence>
<dbReference type="Pfam" id="PF09379">
    <property type="entry name" value="FERM_N"/>
    <property type="match status" value="1"/>
</dbReference>
<comment type="subcellular location">
    <subcellularLocation>
        <location evidence="1">Cell junction</location>
        <location evidence="1">Adherens junction</location>
    </subcellularLocation>
    <subcellularLocation>
        <location evidence="7">Cell projection</location>
        <location evidence="7">Rhabdomere</location>
    </subcellularLocation>
</comment>
<evidence type="ECO:0000313" key="10">
    <source>
        <dbReference type="RefSeq" id="XP_011502675.1"/>
    </source>
</evidence>
<dbReference type="Proteomes" id="UP000695007">
    <property type="component" value="Unplaced"/>
</dbReference>
<gene>
    <name evidence="10" type="primary">LOC105366058</name>
</gene>
<dbReference type="GO" id="GO:0009887">
    <property type="term" value="P:animal organ morphogenesis"/>
    <property type="evidence" value="ECO:0007669"/>
    <property type="project" value="UniProtKB-ARBA"/>
</dbReference>
<dbReference type="InterPro" id="IPR019747">
    <property type="entry name" value="FERM_CS"/>
</dbReference>
<dbReference type="PRINTS" id="PR00661">
    <property type="entry name" value="ERMFAMILY"/>
</dbReference>
<dbReference type="GO" id="GO:0016028">
    <property type="term" value="C:rhabdomere"/>
    <property type="evidence" value="ECO:0007669"/>
    <property type="project" value="UniProtKB-SubCell"/>
</dbReference>
<dbReference type="CDD" id="cd13188">
    <property type="entry name" value="FERM_C_PTPN14_PTPN21"/>
    <property type="match status" value="1"/>
</dbReference>
<dbReference type="PRINTS" id="PR00935">
    <property type="entry name" value="BAND41"/>
</dbReference>
<dbReference type="GO" id="GO:0005912">
    <property type="term" value="C:adherens junction"/>
    <property type="evidence" value="ECO:0007669"/>
    <property type="project" value="UniProtKB-SubCell"/>
</dbReference>
<evidence type="ECO:0000313" key="9">
    <source>
        <dbReference type="Proteomes" id="UP000695007"/>
    </source>
</evidence>
<organism evidence="9 10">
    <name type="scientific">Ceratosolen solmsi marchali</name>
    <dbReference type="NCBI Taxonomy" id="326594"/>
    <lineage>
        <taxon>Eukaryota</taxon>
        <taxon>Metazoa</taxon>
        <taxon>Ecdysozoa</taxon>
        <taxon>Arthropoda</taxon>
        <taxon>Hexapoda</taxon>
        <taxon>Insecta</taxon>
        <taxon>Pterygota</taxon>
        <taxon>Neoptera</taxon>
        <taxon>Endopterygota</taxon>
        <taxon>Hymenoptera</taxon>
        <taxon>Apocrita</taxon>
        <taxon>Proctotrupomorpha</taxon>
        <taxon>Chalcidoidea</taxon>
        <taxon>Agaonidae</taxon>
        <taxon>Agaoninae</taxon>
        <taxon>Ceratosolen</taxon>
    </lineage>
</organism>
<dbReference type="InterPro" id="IPR000299">
    <property type="entry name" value="FERM_domain"/>
</dbReference>
<dbReference type="EC" id="3.1.3.48" evidence="2"/>
<sequence>MPFKFYLKKSRQYNVVSKNQYVICIELLDSTSIECTLSVDSLGQECLTNVTQRLGLGQPEFFGLCYVCRHGTPSPRWIDMDKPLKKQLEKDAKGFNLYLRVMFYITDVQFIQEEMTRYHYYLHLKSDILEDRIHCHPHQATVLASYSMQAEFGNYDVERHQPEFLQQYTFFPKSVIEAEPDGQKVLLNSSLCQYKMIAGVTQAAAEEYYITMVMQLEGYGHETFSAKDESNSEVVLGISINGIMVCNPSTQATHFYRWKDISNVINHKKIFRIECQTEIEYAKQFTFRESRNAKYVWRLCIAQHTFYMQHQQIQPPERLTNSYFDNDINDSSEQTPSVNLDTNGVEDYTHWTSYNDLSTSPCPVVSVSTTDINNLRALLPSYRQAPDYETAIQMKYNNNANNSQPYYANQSTIVGADLCLIGNVVNHNRY</sequence>
<dbReference type="InterPro" id="IPR000798">
    <property type="entry name" value="Ez/rad/moesin-like"/>
</dbReference>
<dbReference type="FunFam" id="1.20.80.10:FF:000014">
    <property type="entry name" value="Tyrosine-protein phosphatase non-receptor type"/>
    <property type="match status" value="1"/>
</dbReference>
<dbReference type="CTD" id="33882"/>
<evidence type="ECO:0000256" key="2">
    <source>
        <dbReference type="ARBA" id="ARBA00013064"/>
    </source>
</evidence>
<evidence type="ECO:0000256" key="7">
    <source>
        <dbReference type="ARBA" id="ARBA00043944"/>
    </source>
</evidence>
<reference evidence="10" key="1">
    <citation type="submission" date="2025-08" db="UniProtKB">
        <authorList>
            <consortium name="RefSeq"/>
        </authorList>
    </citation>
    <scope>IDENTIFICATION</scope>
</reference>
<dbReference type="CDD" id="cd14473">
    <property type="entry name" value="FERM_B-lobe"/>
    <property type="match status" value="1"/>
</dbReference>
<evidence type="ECO:0000256" key="1">
    <source>
        <dbReference type="ARBA" id="ARBA00004536"/>
    </source>
</evidence>